<dbReference type="Proteomes" id="UP001193389">
    <property type="component" value="Chromosome"/>
</dbReference>
<evidence type="ECO:0000313" key="1">
    <source>
        <dbReference type="EMBL" id="BBE20111.1"/>
    </source>
</evidence>
<accession>A0A5K7SEU8</accession>
<dbReference type="AlphaFoldDB" id="A0A5K7SEU8"/>
<dbReference type="RefSeq" id="WP_318348287.1">
    <property type="nucleotide sequence ID" value="NZ_AP018694.1"/>
</dbReference>
<gene>
    <name evidence="1" type="ORF">AQPE_4302</name>
</gene>
<organism evidence="1 2">
    <name type="scientific">Aquipluma nitroreducens</name>
    <dbReference type="NCBI Taxonomy" id="2010828"/>
    <lineage>
        <taxon>Bacteria</taxon>
        <taxon>Pseudomonadati</taxon>
        <taxon>Bacteroidota</taxon>
        <taxon>Bacteroidia</taxon>
        <taxon>Marinilabiliales</taxon>
        <taxon>Prolixibacteraceae</taxon>
        <taxon>Aquipluma</taxon>
    </lineage>
</organism>
<dbReference type="KEGG" id="anf:AQPE_4302"/>
<dbReference type="Pfam" id="PF10771">
    <property type="entry name" value="DUF2582"/>
    <property type="match status" value="1"/>
</dbReference>
<evidence type="ECO:0000313" key="2">
    <source>
        <dbReference type="Proteomes" id="UP001193389"/>
    </source>
</evidence>
<dbReference type="Gene3D" id="1.10.10.10">
    <property type="entry name" value="Winged helix-like DNA-binding domain superfamily/Winged helix DNA-binding domain"/>
    <property type="match status" value="1"/>
</dbReference>
<protein>
    <recommendedName>
        <fullName evidence="3">Winged helix-turn-helix domain-containing protein</fullName>
    </recommendedName>
</protein>
<keyword evidence="2" id="KW-1185">Reference proteome</keyword>
<evidence type="ECO:0008006" key="3">
    <source>
        <dbReference type="Google" id="ProtNLM"/>
    </source>
</evidence>
<sequence length="67" mass="7761">MTTDKIGRNARILWVILNNKKGMSLSALLKTSELTESDFSMAIGWLAREYKIAFYKIDEEQMVTLLY</sequence>
<proteinExistence type="predicted"/>
<reference evidence="1" key="1">
    <citation type="journal article" date="2020" name="Int. J. Syst. Evol. Microbiol.">
        <title>Aquipluma nitroreducens gen. nov. sp. nov., a novel facultatively anaerobic bacterium isolated from a freshwater lake.</title>
        <authorList>
            <person name="Watanabe M."/>
            <person name="Kojima H."/>
            <person name="Fukui M."/>
        </authorList>
    </citation>
    <scope>NUCLEOTIDE SEQUENCE</scope>
    <source>
        <strain evidence="1">MeG22</strain>
    </source>
</reference>
<dbReference type="InterPro" id="IPR036388">
    <property type="entry name" value="WH-like_DNA-bd_sf"/>
</dbReference>
<name>A0A5K7SEU8_9BACT</name>
<dbReference type="EMBL" id="AP018694">
    <property type="protein sequence ID" value="BBE20111.1"/>
    <property type="molecule type" value="Genomic_DNA"/>
</dbReference>
<dbReference type="InterPro" id="IPR019707">
    <property type="entry name" value="DUF2582"/>
</dbReference>